<evidence type="ECO:0000256" key="7">
    <source>
        <dbReference type="ARBA" id="ARBA00022598"/>
    </source>
</evidence>
<evidence type="ECO:0000256" key="3">
    <source>
        <dbReference type="ARBA" id="ARBA00004496"/>
    </source>
</evidence>
<dbReference type="InterPro" id="IPR011127">
    <property type="entry name" value="Dala_Dala_lig_N"/>
</dbReference>
<comment type="similarity">
    <text evidence="5 18">Belongs to the D-alanine--D-alanine ligase family.</text>
</comment>
<comment type="cofactor">
    <cofactor evidence="21">
        <name>Mg(2+)</name>
        <dbReference type="ChEBI" id="CHEBI:18420"/>
    </cofactor>
    <cofactor evidence="21">
        <name>Mn(2+)</name>
        <dbReference type="ChEBI" id="CHEBI:29035"/>
    </cofactor>
    <text evidence="21">Binds 2 magnesium or manganese ions per subunit.</text>
</comment>
<gene>
    <name evidence="18" type="primary">ddl</name>
    <name evidence="24" type="ORF">EC844_10151</name>
</gene>
<keyword evidence="13 18" id="KW-0573">Peptidoglycan synthesis</keyword>
<dbReference type="InterPro" id="IPR013815">
    <property type="entry name" value="ATP_grasp_subdomain_1"/>
</dbReference>
<proteinExistence type="inferred from homology"/>
<evidence type="ECO:0000256" key="1">
    <source>
        <dbReference type="ARBA" id="ARBA00001936"/>
    </source>
</evidence>
<feature type="binding site" evidence="21">
    <location>
        <position position="319"/>
    </location>
    <ligand>
        <name>Mg(2+)</name>
        <dbReference type="ChEBI" id="CHEBI:18420"/>
        <label>1</label>
    </ligand>
</feature>
<dbReference type="GO" id="GO:0008360">
    <property type="term" value="P:regulation of cell shape"/>
    <property type="evidence" value="ECO:0007669"/>
    <property type="project" value="UniProtKB-KW"/>
</dbReference>
<dbReference type="NCBIfam" id="NF002528">
    <property type="entry name" value="PRK01966.1-4"/>
    <property type="match status" value="1"/>
</dbReference>
<feature type="binding site" evidence="20">
    <location>
        <begin position="318"/>
        <end position="319"/>
    </location>
    <ligand>
        <name>ATP</name>
        <dbReference type="ChEBI" id="CHEBI:30616"/>
    </ligand>
</feature>
<dbReference type="UniPathway" id="UPA00219"/>
<dbReference type="PROSITE" id="PS00844">
    <property type="entry name" value="DALA_DALA_LIGASE_2"/>
    <property type="match status" value="1"/>
</dbReference>
<dbReference type="HAMAP" id="MF_00047">
    <property type="entry name" value="Dala_Dala_lig"/>
    <property type="match status" value="1"/>
</dbReference>
<dbReference type="FunFam" id="3.30.470.20:FF:000008">
    <property type="entry name" value="D-alanine--D-alanine ligase"/>
    <property type="match status" value="1"/>
</dbReference>
<dbReference type="PANTHER" id="PTHR23132:SF25">
    <property type="entry name" value="D-ALANINE--D-ALANINE LIGASE A"/>
    <property type="match status" value="1"/>
</dbReference>
<dbReference type="EMBL" id="SLVJ01000001">
    <property type="protein sequence ID" value="TCM70782.1"/>
    <property type="molecule type" value="Genomic_DNA"/>
</dbReference>
<evidence type="ECO:0000256" key="5">
    <source>
        <dbReference type="ARBA" id="ARBA00010871"/>
    </source>
</evidence>
<feature type="domain" description="ATP-grasp" evidence="23">
    <location>
        <begin position="145"/>
        <end position="352"/>
    </location>
</feature>
<evidence type="ECO:0000256" key="4">
    <source>
        <dbReference type="ARBA" id="ARBA00004752"/>
    </source>
</evidence>
<evidence type="ECO:0000256" key="9">
    <source>
        <dbReference type="ARBA" id="ARBA00022741"/>
    </source>
</evidence>
<evidence type="ECO:0000256" key="17">
    <source>
        <dbReference type="ARBA" id="ARBA00060592"/>
    </source>
</evidence>
<comment type="function">
    <text evidence="2 18">Cell wall formation.</text>
</comment>
<dbReference type="FunFam" id="3.30.1490.20:FF:000007">
    <property type="entry name" value="D-alanine--D-alanine ligase"/>
    <property type="match status" value="1"/>
</dbReference>
<evidence type="ECO:0000256" key="20">
    <source>
        <dbReference type="PIRSR" id="PIRSR039102-2"/>
    </source>
</evidence>
<comment type="cofactor">
    <cofactor evidence="1">
        <name>Mn(2+)</name>
        <dbReference type="ChEBI" id="CHEBI:29035"/>
    </cofactor>
</comment>
<feature type="binding site" evidence="20">
    <location>
        <begin position="188"/>
        <end position="190"/>
    </location>
    <ligand>
        <name>ATP</name>
        <dbReference type="ChEBI" id="CHEBI:30616"/>
    </ligand>
</feature>
<comment type="pathway">
    <text evidence="17">Glycan biosynthesis.</text>
</comment>
<evidence type="ECO:0000256" key="8">
    <source>
        <dbReference type="ARBA" id="ARBA00022723"/>
    </source>
</evidence>
<dbReference type="GO" id="GO:0008716">
    <property type="term" value="F:D-alanine-D-alanine ligase activity"/>
    <property type="evidence" value="ECO:0007669"/>
    <property type="project" value="UniProtKB-UniRule"/>
</dbReference>
<dbReference type="InterPro" id="IPR011095">
    <property type="entry name" value="Dala_Dala_lig_C"/>
</dbReference>
<evidence type="ECO:0000256" key="14">
    <source>
        <dbReference type="ARBA" id="ARBA00023211"/>
    </source>
</evidence>
<evidence type="ECO:0000256" key="19">
    <source>
        <dbReference type="PIRSR" id="PIRSR039102-1"/>
    </source>
</evidence>
<dbReference type="GO" id="GO:0005829">
    <property type="term" value="C:cytosol"/>
    <property type="evidence" value="ECO:0007669"/>
    <property type="project" value="TreeGrafter"/>
</dbReference>
<evidence type="ECO:0000259" key="23">
    <source>
        <dbReference type="PROSITE" id="PS50975"/>
    </source>
</evidence>
<keyword evidence="8 21" id="KW-0479">Metal-binding</keyword>
<keyword evidence="15 18" id="KW-0961">Cell wall biogenesis/degradation</keyword>
<dbReference type="PROSITE" id="PS50975">
    <property type="entry name" value="ATP_GRASP"/>
    <property type="match status" value="1"/>
</dbReference>
<keyword evidence="10 22" id="KW-0067">ATP-binding</keyword>
<reference evidence="24 25" key="1">
    <citation type="submission" date="2019-03" db="EMBL/GenBank/DDBJ databases">
        <title>Genomic analyses of the natural microbiome of Caenorhabditis elegans.</title>
        <authorList>
            <person name="Samuel B."/>
        </authorList>
    </citation>
    <scope>NUCLEOTIDE SEQUENCE [LARGE SCALE GENOMIC DNA]</scope>
    <source>
        <strain evidence="24 25">JUb89</strain>
    </source>
</reference>
<feature type="binding site" evidence="21">
    <location>
        <position position="319"/>
    </location>
    <ligand>
        <name>Mg(2+)</name>
        <dbReference type="ChEBI" id="CHEBI:18420"/>
        <label>2</label>
    </ligand>
</feature>
<dbReference type="Gene3D" id="3.40.50.20">
    <property type="match status" value="1"/>
</dbReference>
<keyword evidence="9 20" id="KW-0547">Nucleotide-binding</keyword>
<comment type="subcellular location">
    <subcellularLocation>
        <location evidence="3 18">Cytoplasm</location>
    </subcellularLocation>
</comment>
<name>A0A4R1Y4Z1_ACICA</name>
<keyword evidence="6 18" id="KW-0963">Cytoplasm</keyword>
<dbReference type="Proteomes" id="UP000294963">
    <property type="component" value="Unassembled WGS sequence"/>
</dbReference>
<dbReference type="PROSITE" id="PS00843">
    <property type="entry name" value="DALA_DALA_LIGASE_1"/>
    <property type="match status" value="1"/>
</dbReference>
<comment type="caution">
    <text evidence="24">The sequence shown here is derived from an EMBL/GenBank/DDBJ whole genome shotgun (WGS) entry which is preliminary data.</text>
</comment>
<feature type="active site" evidence="19">
    <location>
        <position position="330"/>
    </location>
</feature>
<dbReference type="InterPro" id="IPR005905">
    <property type="entry name" value="D_ala_D_ala"/>
</dbReference>
<dbReference type="PANTHER" id="PTHR23132">
    <property type="entry name" value="D-ALANINE--D-ALANINE LIGASE"/>
    <property type="match status" value="1"/>
</dbReference>
<protein>
    <recommendedName>
        <fullName evidence="18">D-alanine--D-alanine ligase</fullName>
        <ecNumber evidence="18">6.3.2.4</ecNumber>
    </recommendedName>
    <alternativeName>
        <fullName evidence="18">D-Ala-D-Ala ligase</fullName>
    </alternativeName>
    <alternativeName>
        <fullName evidence="18">D-alanylalanine synthetase</fullName>
    </alternativeName>
</protein>
<feature type="binding site" evidence="20">
    <location>
        <begin position="226"/>
        <end position="233"/>
    </location>
    <ligand>
        <name>ATP</name>
        <dbReference type="ChEBI" id="CHEBI:30616"/>
    </ligand>
</feature>
<comment type="catalytic activity">
    <reaction evidence="16 18">
        <text>2 D-alanine + ATP = D-alanyl-D-alanine + ADP + phosphate + H(+)</text>
        <dbReference type="Rhea" id="RHEA:11224"/>
        <dbReference type="ChEBI" id="CHEBI:15378"/>
        <dbReference type="ChEBI" id="CHEBI:30616"/>
        <dbReference type="ChEBI" id="CHEBI:43474"/>
        <dbReference type="ChEBI" id="CHEBI:57416"/>
        <dbReference type="ChEBI" id="CHEBI:57822"/>
        <dbReference type="ChEBI" id="CHEBI:456216"/>
        <dbReference type="EC" id="6.3.2.4"/>
    </reaction>
</comment>
<dbReference type="NCBIfam" id="NF002525">
    <property type="entry name" value="PRK01966.1-1"/>
    <property type="match status" value="1"/>
</dbReference>
<dbReference type="InterPro" id="IPR011761">
    <property type="entry name" value="ATP-grasp"/>
</dbReference>
<dbReference type="InterPro" id="IPR016185">
    <property type="entry name" value="PreATP-grasp_dom_sf"/>
</dbReference>
<sequence length="378" mass="41175">MKKLSVGIIFGGKSAEHEVSLQSAKNIIEAIDRDRFDLVLIGIDKQGQWHLSDANHYLVHADDPQLISFNASERHLALQPGQISQPFIESNNAQQLSQIDVILPIIHGTLGEDGSLQGLLEFVDRPYVGSSVLGSSICMDKDVTKRLLMHAGIAVAPYFAIKAAAVKSAADEEALYHQAVAKLGLPLFIKPASQGSSVGVSKVSDLNAFSTAIKLAFNYDHKVLIEQAIVGREIECAILGNEQPRASVCGEVLTQDQFYSYQAKYIDGQSKAVIPAELSADAEANIQAIALKTFMALECSGLARVDVFLTPNNEVVVNEVNTLPGFTNISMYPQLWQASGLSYRDLISTLIDLAIERYQSQASKQHYIDLSAFEKAKN</sequence>
<evidence type="ECO:0000256" key="16">
    <source>
        <dbReference type="ARBA" id="ARBA00047614"/>
    </source>
</evidence>
<evidence type="ECO:0000313" key="24">
    <source>
        <dbReference type="EMBL" id="TCM70782.1"/>
    </source>
</evidence>
<comment type="pathway">
    <text evidence="4 18">Cell wall biogenesis; peptidoglycan biosynthesis.</text>
</comment>
<feature type="active site" evidence="19">
    <location>
        <position position="196"/>
    </location>
</feature>
<dbReference type="PIRSF" id="PIRSF039102">
    <property type="entry name" value="Ddl/VanB"/>
    <property type="match status" value="1"/>
</dbReference>
<dbReference type="GO" id="GO:0071555">
    <property type="term" value="P:cell wall organization"/>
    <property type="evidence" value="ECO:0007669"/>
    <property type="project" value="UniProtKB-KW"/>
</dbReference>
<dbReference type="SUPFAM" id="SSF52440">
    <property type="entry name" value="PreATP-grasp domain"/>
    <property type="match status" value="1"/>
</dbReference>
<evidence type="ECO:0000256" key="13">
    <source>
        <dbReference type="ARBA" id="ARBA00022984"/>
    </source>
</evidence>
<keyword evidence="7 18" id="KW-0436">Ligase</keyword>
<dbReference type="Gene3D" id="3.30.470.20">
    <property type="entry name" value="ATP-grasp fold, B domain"/>
    <property type="match status" value="1"/>
</dbReference>
<feature type="binding site" evidence="20">
    <location>
        <position position="141"/>
    </location>
    <ligand>
        <name>ATP</name>
        <dbReference type="ChEBI" id="CHEBI:30616"/>
    </ligand>
</feature>
<evidence type="ECO:0000256" key="12">
    <source>
        <dbReference type="ARBA" id="ARBA00022960"/>
    </source>
</evidence>
<dbReference type="NCBIfam" id="NF002378">
    <property type="entry name" value="PRK01372.1"/>
    <property type="match status" value="1"/>
</dbReference>
<keyword evidence="25" id="KW-1185">Reference proteome</keyword>
<dbReference type="InterPro" id="IPR000291">
    <property type="entry name" value="D-Ala_lig_Van_CS"/>
</dbReference>
<keyword evidence="11 21" id="KW-0460">Magnesium</keyword>
<dbReference type="AlphaFoldDB" id="A0A4R1Y4Z1"/>
<dbReference type="EC" id="6.3.2.4" evidence="18"/>
<dbReference type="NCBIfam" id="TIGR01205">
    <property type="entry name" value="D_ala_D_alaTIGR"/>
    <property type="match status" value="1"/>
</dbReference>
<evidence type="ECO:0000256" key="21">
    <source>
        <dbReference type="PIRSR" id="PIRSR039102-3"/>
    </source>
</evidence>
<accession>A0A4R1Y4Z1</accession>
<feature type="binding site" evidence="21">
    <location>
        <position position="306"/>
    </location>
    <ligand>
        <name>Mg(2+)</name>
        <dbReference type="ChEBI" id="CHEBI:18420"/>
        <label>1</label>
    </ligand>
</feature>
<feature type="active site" evidence="19">
    <location>
        <position position="16"/>
    </location>
</feature>
<evidence type="ECO:0000256" key="2">
    <source>
        <dbReference type="ARBA" id="ARBA00003921"/>
    </source>
</evidence>
<keyword evidence="14 21" id="KW-0464">Manganese</keyword>
<evidence type="ECO:0000256" key="15">
    <source>
        <dbReference type="ARBA" id="ARBA00023316"/>
    </source>
</evidence>
<evidence type="ECO:0000256" key="6">
    <source>
        <dbReference type="ARBA" id="ARBA00022490"/>
    </source>
</evidence>
<dbReference type="OrthoDB" id="9813261at2"/>
<dbReference type="SUPFAM" id="SSF56059">
    <property type="entry name" value="Glutathione synthetase ATP-binding domain-like"/>
    <property type="match status" value="1"/>
</dbReference>
<keyword evidence="12 18" id="KW-0133">Cell shape</keyword>
<evidence type="ECO:0000256" key="11">
    <source>
        <dbReference type="ARBA" id="ARBA00022842"/>
    </source>
</evidence>
<dbReference type="Pfam" id="PF01820">
    <property type="entry name" value="Dala_Dala_lig_N"/>
    <property type="match status" value="1"/>
</dbReference>
<dbReference type="GO" id="GO:0009252">
    <property type="term" value="P:peptidoglycan biosynthetic process"/>
    <property type="evidence" value="ECO:0007669"/>
    <property type="project" value="UniProtKB-UniRule"/>
</dbReference>
<feature type="binding site" evidence="20">
    <location>
        <begin position="196"/>
        <end position="197"/>
    </location>
    <ligand>
        <name>ATP</name>
        <dbReference type="ChEBI" id="CHEBI:30616"/>
    </ligand>
</feature>
<dbReference type="GO" id="GO:0046872">
    <property type="term" value="F:metal ion binding"/>
    <property type="evidence" value="ECO:0007669"/>
    <property type="project" value="UniProtKB-KW"/>
</dbReference>
<dbReference type="GO" id="GO:0005524">
    <property type="term" value="F:ATP binding"/>
    <property type="evidence" value="ECO:0007669"/>
    <property type="project" value="UniProtKB-UniRule"/>
</dbReference>
<evidence type="ECO:0000256" key="22">
    <source>
        <dbReference type="PROSITE-ProRule" id="PRU00409"/>
    </source>
</evidence>
<feature type="binding site" evidence="21">
    <location>
        <position position="321"/>
    </location>
    <ligand>
        <name>Mg(2+)</name>
        <dbReference type="ChEBI" id="CHEBI:18420"/>
        <label>2</label>
    </ligand>
</feature>
<dbReference type="Gene3D" id="3.30.1490.20">
    <property type="entry name" value="ATP-grasp fold, A domain"/>
    <property type="match status" value="1"/>
</dbReference>
<evidence type="ECO:0000256" key="18">
    <source>
        <dbReference type="HAMAP-Rule" id="MF_00047"/>
    </source>
</evidence>
<dbReference type="Pfam" id="PF07478">
    <property type="entry name" value="Dala_Dala_lig_C"/>
    <property type="match status" value="1"/>
</dbReference>
<organism evidence="24 25">
    <name type="scientific">Acinetobacter calcoaceticus</name>
    <dbReference type="NCBI Taxonomy" id="471"/>
    <lineage>
        <taxon>Bacteria</taxon>
        <taxon>Pseudomonadati</taxon>
        <taxon>Pseudomonadota</taxon>
        <taxon>Gammaproteobacteria</taxon>
        <taxon>Moraxellales</taxon>
        <taxon>Moraxellaceae</taxon>
        <taxon>Acinetobacter</taxon>
        <taxon>Acinetobacter calcoaceticus/baumannii complex</taxon>
    </lineage>
</organism>
<evidence type="ECO:0000256" key="10">
    <source>
        <dbReference type="ARBA" id="ARBA00022840"/>
    </source>
</evidence>
<evidence type="ECO:0000313" key="25">
    <source>
        <dbReference type="Proteomes" id="UP000294963"/>
    </source>
</evidence>